<comment type="cofactor">
    <cofactor evidence="10">
        <name>phosphate</name>
        <dbReference type="ChEBI" id="CHEBI:43474"/>
    </cofactor>
</comment>
<evidence type="ECO:0000256" key="1">
    <source>
        <dbReference type="ARBA" id="ARBA00001576"/>
    </source>
</evidence>
<dbReference type="InterPro" id="IPR011613">
    <property type="entry name" value="GH15-like"/>
</dbReference>
<dbReference type="GO" id="GO:0005993">
    <property type="term" value="P:trehalose catabolic process"/>
    <property type="evidence" value="ECO:0007669"/>
    <property type="project" value="UniProtKB-ARBA"/>
</dbReference>
<comment type="pathway">
    <text evidence="11">Glycan degradation; trehalose degradation; D-glucose from alpha,alpha-trehalose: step 1/1.</text>
</comment>
<evidence type="ECO:0000313" key="15">
    <source>
        <dbReference type="Proteomes" id="UP000295030"/>
    </source>
</evidence>
<accession>A0A4R1IBA0</accession>
<dbReference type="OrthoDB" id="3902805at2"/>
<evidence type="ECO:0000259" key="13">
    <source>
        <dbReference type="Pfam" id="PF19291"/>
    </source>
</evidence>
<organism evidence="14 15">
    <name type="scientific">Ancylobacter aquaticus</name>
    <dbReference type="NCBI Taxonomy" id="100"/>
    <lineage>
        <taxon>Bacteria</taxon>
        <taxon>Pseudomonadati</taxon>
        <taxon>Pseudomonadota</taxon>
        <taxon>Alphaproteobacteria</taxon>
        <taxon>Hyphomicrobiales</taxon>
        <taxon>Xanthobacteraceae</taxon>
        <taxon>Ancylobacter</taxon>
    </lineage>
</organism>
<comment type="caution">
    <text evidence="14">The sequence shown here is derived from an EMBL/GenBank/DDBJ whole genome shotgun (WGS) entry which is preliminary data.</text>
</comment>
<dbReference type="EMBL" id="SMFY01000001">
    <property type="protein sequence ID" value="TCK30960.1"/>
    <property type="molecule type" value="Genomic_DNA"/>
</dbReference>
<sequence length="607" mass="66324">MVSRIEDYALIGDCQTAALVSRDGSIDWLCFPRFDSPACFAALLGTPENGRWSIAPKSPDARVTRRYRPDTLVLETTFETAEGTATLIDFMPPRDGASDLVRLVVGERGRVEFDVDFVVRFDYGRTVPWVTHEPDGSISAVAGPDRLVLVTPVALDGEDLHTTGSFSVSAGECIPFVLTYGPSNEPRPAHQDVEAVLADTEAFWRAFAGRCPTVGPWTDLVRRSLITLKALTYEPTGGIVAAATTSLPEQLGGTRNWDYRYCWLRDATLTLMAFMKLGYYEEASAWREWLMRAIAGAPDQMQIMYGVAGERQLLEWEVPWLPGYGDSRPVRIGNAAAGQFQLDIYGEVADAMDQALKGGLPPHPRTPAISGVIMPFLEQAWRQPDEGIWEVRGGRQHFTHSKVMAWVAFDRAADMAADTGNGEIAAHWREVADTIHADVCDKAFDTELNSFVQAYGSTTIDAAVLQIPLVGFLPADDPRVVGTVAAVESNLVRDGLVLRYHTQKTDDGLPPGEGAFLACSFWLADVMVLQGRYADAHRLFEHLTDLCNDVGLLAEEYDPIGGRMLGNFPQAFSHIGLINTALNLARASGPAEERAQGAKDQAEAAAS</sequence>
<comment type="catalytic activity">
    <reaction evidence="1">
        <text>alpha,alpha-trehalose + H2O = alpha-D-glucose + beta-D-glucose</text>
        <dbReference type="Rhea" id="RHEA:32675"/>
        <dbReference type="ChEBI" id="CHEBI:15377"/>
        <dbReference type="ChEBI" id="CHEBI:15903"/>
        <dbReference type="ChEBI" id="CHEBI:16551"/>
        <dbReference type="ChEBI" id="CHEBI:17925"/>
        <dbReference type="EC" id="3.2.1.28"/>
    </reaction>
</comment>
<dbReference type="Pfam" id="PF19291">
    <property type="entry name" value="TREH_N"/>
    <property type="match status" value="1"/>
</dbReference>
<evidence type="ECO:0000256" key="9">
    <source>
        <dbReference type="ARBA" id="ARBA00031637"/>
    </source>
</evidence>
<dbReference type="EC" id="3.2.1.28" evidence="3"/>
<dbReference type="Proteomes" id="UP000295030">
    <property type="component" value="Unassembled WGS sequence"/>
</dbReference>
<name>A0A4R1IBA0_ANCAQ</name>
<dbReference type="PANTHER" id="PTHR31616:SF0">
    <property type="entry name" value="GLUCAN 1,4-ALPHA-GLUCOSIDASE"/>
    <property type="match status" value="1"/>
</dbReference>
<evidence type="ECO:0000259" key="12">
    <source>
        <dbReference type="Pfam" id="PF00723"/>
    </source>
</evidence>
<proteinExistence type="inferred from homology"/>
<evidence type="ECO:0000256" key="10">
    <source>
        <dbReference type="ARBA" id="ARBA00053030"/>
    </source>
</evidence>
<gene>
    <name evidence="14" type="ORF">EV667_1065</name>
</gene>
<dbReference type="AlphaFoldDB" id="A0A4R1IBA0"/>
<dbReference type="Gene3D" id="1.50.10.10">
    <property type="match status" value="1"/>
</dbReference>
<keyword evidence="7" id="KW-0326">Glycosidase</keyword>
<evidence type="ECO:0000313" key="14">
    <source>
        <dbReference type="EMBL" id="TCK30960.1"/>
    </source>
</evidence>
<dbReference type="PANTHER" id="PTHR31616">
    <property type="entry name" value="TREHALASE"/>
    <property type="match status" value="1"/>
</dbReference>
<dbReference type="GO" id="GO:0004555">
    <property type="term" value="F:alpha,alpha-trehalase activity"/>
    <property type="evidence" value="ECO:0007669"/>
    <property type="project" value="UniProtKB-EC"/>
</dbReference>
<keyword evidence="6" id="KW-0119">Carbohydrate metabolism</keyword>
<evidence type="ECO:0000256" key="11">
    <source>
        <dbReference type="ARBA" id="ARBA00060615"/>
    </source>
</evidence>
<evidence type="ECO:0000256" key="8">
    <source>
        <dbReference type="ARBA" id="ARBA00030473"/>
    </source>
</evidence>
<dbReference type="InterPro" id="IPR012341">
    <property type="entry name" value="6hp_glycosidase-like_sf"/>
</dbReference>
<evidence type="ECO:0000256" key="7">
    <source>
        <dbReference type="ARBA" id="ARBA00023295"/>
    </source>
</evidence>
<evidence type="ECO:0000256" key="5">
    <source>
        <dbReference type="ARBA" id="ARBA00022801"/>
    </source>
</evidence>
<dbReference type="RefSeq" id="WP_131834226.1">
    <property type="nucleotide sequence ID" value="NZ_SMFY01000001.1"/>
</dbReference>
<dbReference type="FunFam" id="1.50.10.10:FF:000005">
    <property type="entry name" value="Glycosyl hydrolase, glucoamylase"/>
    <property type="match status" value="1"/>
</dbReference>
<evidence type="ECO:0000256" key="2">
    <source>
        <dbReference type="ARBA" id="ARBA00006188"/>
    </source>
</evidence>
<feature type="domain" description="GH15-like" evidence="12">
    <location>
        <begin position="219"/>
        <end position="581"/>
    </location>
</feature>
<keyword evidence="15" id="KW-1185">Reference proteome</keyword>
<dbReference type="InterPro" id="IPR008928">
    <property type="entry name" value="6-hairpin_glycosidase_sf"/>
</dbReference>
<dbReference type="SUPFAM" id="SSF48208">
    <property type="entry name" value="Six-hairpin glycosidases"/>
    <property type="match status" value="1"/>
</dbReference>
<evidence type="ECO:0000256" key="6">
    <source>
        <dbReference type="ARBA" id="ARBA00023277"/>
    </source>
</evidence>
<protein>
    <recommendedName>
        <fullName evidence="4">Trehalase</fullName>
        <ecNumber evidence="3">3.2.1.28</ecNumber>
    </recommendedName>
    <alternativeName>
        <fullName evidence="8">Alpha,alpha-trehalase</fullName>
    </alternativeName>
    <alternativeName>
        <fullName evidence="9">Alpha,alpha-trehalose glucohydrolase</fullName>
    </alternativeName>
</protein>
<evidence type="ECO:0000256" key="4">
    <source>
        <dbReference type="ARBA" id="ARBA00019905"/>
    </source>
</evidence>
<feature type="domain" description="Trehalase-like N-terminal" evidence="13">
    <location>
        <begin position="3"/>
        <end position="152"/>
    </location>
</feature>
<comment type="similarity">
    <text evidence="2">Belongs to the glycosyl hydrolase 15 family.</text>
</comment>
<dbReference type="Pfam" id="PF00723">
    <property type="entry name" value="Glyco_hydro_15"/>
    <property type="match status" value="1"/>
</dbReference>
<dbReference type="InterPro" id="IPR045582">
    <property type="entry name" value="Trehalase-like_N"/>
</dbReference>
<reference evidence="14 15" key="1">
    <citation type="submission" date="2019-03" db="EMBL/GenBank/DDBJ databases">
        <title>Genomic Encyclopedia of Type Strains, Phase IV (KMG-IV): sequencing the most valuable type-strain genomes for metagenomic binning, comparative biology and taxonomic classification.</title>
        <authorList>
            <person name="Goeker M."/>
        </authorList>
    </citation>
    <scope>NUCLEOTIDE SEQUENCE [LARGE SCALE GENOMIC DNA]</scope>
    <source>
        <strain evidence="14 15">DSM 101</strain>
    </source>
</reference>
<evidence type="ECO:0000256" key="3">
    <source>
        <dbReference type="ARBA" id="ARBA00012757"/>
    </source>
</evidence>
<keyword evidence="5" id="KW-0378">Hydrolase</keyword>